<dbReference type="InterPro" id="IPR056365">
    <property type="entry name" value="NAD-GDH_2nd"/>
</dbReference>
<name>A0ABQ8EXD0_9FUNG</name>
<feature type="domain" description="Glutamate/phenylalanine/leucine/valine/L-tryptophan dehydrogenase C-terminal" evidence="4">
    <location>
        <begin position="665"/>
        <end position="930"/>
    </location>
</feature>
<dbReference type="SUPFAM" id="SSF53223">
    <property type="entry name" value="Aminoacid dehydrogenase-like, N-terminal domain"/>
    <property type="match status" value="1"/>
</dbReference>
<comment type="caution">
    <text evidence="5">The sequence shown here is derived from an EMBL/GenBank/DDBJ whole genome shotgun (WGS) entry which is preliminary data.</text>
</comment>
<dbReference type="SUPFAM" id="SSF51735">
    <property type="entry name" value="NAD(P)-binding Rossmann-fold domains"/>
    <property type="match status" value="1"/>
</dbReference>
<evidence type="ECO:0000313" key="5">
    <source>
        <dbReference type="EMBL" id="KAH6587937.1"/>
    </source>
</evidence>
<dbReference type="InterPro" id="IPR006096">
    <property type="entry name" value="Glu/Leu/Phe/Val/Trp_DH_C"/>
</dbReference>
<dbReference type="PANTHER" id="PTHR11606">
    <property type="entry name" value="GLUTAMATE DEHYDROGENASE"/>
    <property type="match status" value="1"/>
</dbReference>
<dbReference type="Pfam" id="PF23147">
    <property type="entry name" value="GDH2_N"/>
    <property type="match status" value="1"/>
</dbReference>
<evidence type="ECO:0000256" key="2">
    <source>
        <dbReference type="ARBA" id="ARBA00023002"/>
    </source>
</evidence>
<sequence>MTSSTPSQVPGAVTGSLAVPNNKSFKVADAVGYASTVFAGKQAQMVEVCTYVTDRGFVPKELINNEVSWFYGNLGIDDVYFQQESIETIAQHIMSLYAAKIHAYIKNEKSLEINLERETEEGAVYIHTSKPGVSLLNGPKYESKIAEKYLDVSTNKQAYRLESFRSFGTVSSSLSSMLRCYFVRKCVFAKPEPTSAEENNIHLVGDKHFLEKATENTLEIYQNVMKQVLVRSGPVIEMFDVPNSREKRLVIGFRHRTTRQFFAALSDLYHYYDLFSARKYVEQFSNGVSIICLYLNQIPNSTAPPIESSIFQVIKEASLIYCLPTTPLQSFFQQGTLSVQEAIYGYVGWIFAQHFLNRLGSEYTALSSIADINNSTHVEVLSKIKKRLRTDTFTRDYILDIIKMYPDLIKLCYLNFAMVHYINPAEEDLKPSLSYQRLQTIPVMSDAELLQTIKKTVQNNHEFMIFESYLTFNKHVLKTNFYQPTKVALSFRLDPAFLPSVEYPTKLFGMFFVIGSEFRGFHLRFRDIARGGIRIVRSRNAEAYSINQRSLMDENYGLANTQQRKNKDIPEGGSKGTILLDASQQDKPRVAFEKYIDAILDLLLVGETPGIKEKIVDLYNKPEILFLGPDEGTADMVDWASQHARHRGAFFWKAFTTGKSQSMGGIPHDAYGMTTRSVHQYVLGIYRKLGLKEEETTKFQTGGPDGDLGSNEIKISKDKTVAIVDGSGVLYDPHGINREEIHRLATVRKMVVDFDLSKLSPQGFRILVDETNVRIPDGTVIESGIKFRNEFHLSHMSCADLFVPCGGRPESVDLNNVHLLFKEDGTTPRFKYIVEGANLFFTQEARLRLEKAGAVIFKDASANKGGVTSSSLEVLAALSFSDEEFLEHMQVRNNVVPAFYAEYVKNVQAIIEKNAENEFEALWREAERTGRPKSILSDELSIAIVRLNEELQHTTLWDNVPLRRVVLNDAFPKVLLDKVGLDTLLKRVPESYVKAIFGSFLASRFVYRFGVEPSQFAFFEFMAPYFAKSAVQEQILADTTSQPKDSQATTFVCIDGDSASLQKYVTRQLLDTSGFFRDPSYDQSRAHGTRYLMLAHMDALWTTRKAIQIGILVDTHPFSVDRCILCDQQLLSTSIAYLVVECEQVTGHRIQSGLVPAIQKSRLRLLGRALDPGVENVYTWLRGGVLNGEADLDQRWLDGTVEHESMGTRHDNRALAATVS</sequence>
<dbReference type="EMBL" id="JAFCIX010000549">
    <property type="protein sequence ID" value="KAH6587937.1"/>
    <property type="molecule type" value="Genomic_DNA"/>
</dbReference>
<dbReference type="Pfam" id="PF00208">
    <property type="entry name" value="ELFV_dehydrog"/>
    <property type="match status" value="1"/>
</dbReference>
<dbReference type="PANTHER" id="PTHR11606:SF24">
    <property type="entry name" value="NAD-SPECIFIC GLUTAMATE DEHYDROGENASE"/>
    <property type="match status" value="1"/>
</dbReference>
<gene>
    <name evidence="5" type="ORF">BASA50_011029</name>
</gene>
<evidence type="ECO:0000313" key="6">
    <source>
        <dbReference type="Proteomes" id="UP001648503"/>
    </source>
</evidence>
<dbReference type="SMART" id="SM00839">
    <property type="entry name" value="ELFV_dehydrog"/>
    <property type="match status" value="1"/>
</dbReference>
<accession>A0ABQ8EXD0</accession>
<reference evidence="5 6" key="1">
    <citation type="submission" date="2021-02" db="EMBL/GenBank/DDBJ databases">
        <title>Variation within the Batrachochytrium salamandrivorans European outbreak.</title>
        <authorList>
            <person name="Kelly M."/>
            <person name="Pasmans F."/>
            <person name="Shea T.P."/>
            <person name="Munoz J.F."/>
            <person name="Carranza S."/>
            <person name="Cuomo C.A."/>
            <person name="Martel A."/>
        </authorList>
    </citation>
    <scope>NUCLEOTIDE SEQUENCE [LARGE SCALE GENOMIC DNA]</scope>
    <source>
        <strain evidence="5 6">AMFP18/2</strain>
    </source>
</reference>
<evidence type="ECO:0000256" key="3">
    <source>
        <dbReference type="ARBA" id="ARBA00023027"/>
    </source>
</evidence>
<evidence type="ECO:0000259" key="4">
    <source>
        <dbReference type="SMART" id="SM00839"/>
    </source>
</evidence>
<dbReference type="InterPro" id="IPR036291">
    <property type="entry name" value="NAD(P)-bd_dom_sf"/>
</dbReference>
<proteinExistence type="inferred from homology"/>
<dbReference type="InterPro" id="IPR046346">
    <property type="entry name" value="Aminoacid_DH-like_N_sf"/>
</dbReference>
<comment type="similarity">
    <text evidence="1">Belongs to the Glu/Leu/Phe/Val dehydrogenases family.</text>
</comment>
<keyword evidence="3" id="KW-0520">NAD</keyword>
<protein>
    <recommendedName>
        <fullName evidence="4">Glutamate/phenylalanine/leucine/valine/L-tryptophan dehydrogenase C-terminal domain-containing protein</fullName>
    </recommendedName>
</protein>
<keyword evidence="6" id="KW-1185">Reference proteome</keyword>
<keyword evidence="2" id="KW-0560">Oxidoreductase</keyword>
<dbReference type="Gene3D" id="3.40.50.720">
    <property type="entry name" value="NAD(P)-binding Rossmann-like Domain"/>
    <property type="match status" value="1"/>
</dbReference>
<dbReference type="Pfam" id="PF23152">
    <property type="entry name" value="GDH_2nd"/>
    <property type="match status" value="1"/>
</dbReference>
<dbReference type="Proteomes" id="UP001648503">
    <property type="component" value="Unassembled WGS sequence"/>
</dbReference>
<dbReference type="InterPro" id="IPR055480">
    <property type="entry name" value="NAD-GDH_N"/>
</dbReference>
<evidence type="ECO:0000256" key="1">
    <source>
        <dbReference type="ARBA" id="ARBA00006382"/>
    </source>
</evidence>
<organism evidence="5 6">
    <name type="scientific">Batrachochytrium salamandrivorans</name>
    <dbReference type="NCBI Taxonomy" id="1357716"/>
    <lineage>
        <taxon>Eukaryota</taxon>
        <taxon>Fungi</taxon>
        <taxon>Fungi incertae sedis</taxon>
        <taxon>Chytridiomycota</taxon>
        <taxon>Chytridiomycota incertae sedis</taxon>
        <taxon>Chytridiomycetes</taxon>
        <taxon>Rhizophydiales</taxon>
        <taxon>Rhizophydiales incertae sedis</taxon>
        <taxon>Batrachochytrium</taxon>
    </lineage>
</organism>